<sequence>MSASSSSEGQSNKGRNCRADRSESLPNSIVAATVIRSEGTPCGPPAALPPFVDYGTHWVLSDTLNFGVMADKSCTSAAEENMFGTGRHCRLSMSLRSGDIWLTYKGGFGRSAPKELGEPAKHASLALSFLSDGCFHTYSCCAAGEDVLRRNDHEKRHKLPGSRLLHEASQRNVVVQLAVTGHRVAPSSTRLLALHPPPPSTDRLLLAAAKLVAVDETNLVILKAMQDNPKDKRIIASKALLKQHCEYFEAMFESQFSEGRQLAAADADVNRQQSQASAQGEEPAPAGRDSEQPLHDVDPLSLQALVFYLYTGTCMFWSDKRGQTIISETEAYPGGPDFTRSPWSSGMQPCSAEKMYQYGNESLQSRAREHLISELDVQTAWKNLFSSKLAQLYDEVQEDYIDFCVEHFDEISELESFEHTVSELISGTYPPSAAKILRTVMARISKRDR</sequence>
<dbReference type="SUPFAM" id="SSF54695">
    <property type="entry name" value="POZ domain"/>
    <property type="match status" value="1"/>
</dbReference>
<feature type="compositionally biased region" description="Polar residues" evidence="1">
    <location>
        <begin position="1"/>
        <end position="14"/>
    </location>
</feature>
<dbReference type="PANTHER" id="PTHR24413">
    <property type="entry name" value="SPECKLE-TYPE POZ PROTEIN"/>
    <property type="match status" value="1"/>
</dbReference>
<dbReference type="PROSITE" id="PS50097">
    <property type="entry name" value="BTB"/>
    <property type="match status" value="1"/>
</dbReference>
<evidence type="ECO:0000313" key="4">
    <source>
        <dbReference type="Proteomes" id="UP000323386"/>
    </source>
</evidence>
<proteinExistence type="predicted"/>
<dbReference type="InterPro" id="IPR000210">
    <property type="entry name" value="BTB/POZ_dom"/>
</dbReference>
<evidence type="ECO:0000259" key="2">
    <source>
        <dbReference type="PROSITE" id="PS50097"/>
    </source>
</evidence>
<dbReference type="OrthoDB" id="6359816at2759"/>
<dbReference type="Proteomes" id="UP000323386">
    <property type="component" value="Unassembled WGS sequence"/>
</dbReference>
<gene>
    <name evidence="3" type="ORF">PSFLO_05826</name>
</gene>
<evidence type="ECO:0000256" key="1">
    <source>
        <dbReference type="SAM" id="MobiDB-lite"/>
    </source>
</evidence>
<keyword evidence="4" id="KW-1185">Reference proteome</keyword>
<dbReference type="AlphaFoldDB" id="A0A5C3F794"/>
<feature type="region of interest" description="Disordered" evidence="1">
    <location>
        <begin position="1"/>
        <end position="23"/>
    </location>
</feature>
<reference evidence="3 4" key="1">
    <citation type="submission" date="2018-03" db="EMBL/GenBank/DDBJ databases">
        <authorList>
            <person name="Guldener U."/>
        </authorList>
    </citation>
    <scope>NUCLEOTIDE SEQUENCE [LARGE SCALE GENOMIC DNA]</scope>
    <source>
        <strain evidence="3 4">DAOM196992</strain>
    </source>
</reference>
<name>A0A5C3F794_9BASI</name>
<dbReference type="CDD" id="cd14733">
    <property type="entry name" value="BACK"/>
    <property type="match status" value="1"/>
</dbReference>
<feature type="region of interest" description="Disordered" evidence="1">
    <location>
        <begin position="263"/>
        <end position="295"/>
    </location>
</feature>
<protein>
    <recommendedName>
        <fullName evidence="2">BTB domain-containing protein</fullName>
    </recommendedName>
</protein>
<organism evidence="3 4">
    <name type="scientific">Pseudozyma flocculosa</name>
    <dbReference type="NCBI Taxonomy" id="84751"/>
    <lineage>
        <taxon>Eukaryota</taxon>
        <taxon>Fungi</taxon>
        <taxon>Dikarya</taxon>
        <taxon>Basidiomycota</taxon>
        <taxon>Ustilaginomycotina</taxon>
        <taxon>Ustilaginomycetes</taxon>
        <taxon>Ustilaginales</taxon>
        <taxon>Ustilaginaceae</taxon>
        <taxon>Pseudozyma</taxon>
    </lineage>
</organism>
<dbReference type="InterPro" id="IPR011333">
    <property type="entry name" value="SKP1/BTB/POZ_sf"/>
</dbReference>
<feature type="domain" description="BTB" evidence="2">
    <location>
        <begin position="217"/>
        <end position="312"/>
    </location>
</feature>
<dbReference type="EMBL" id="OOIP01000019">
    <property type="protein sequence ID" value="SPO40344.1"/>
    <property type="molecule type" value="Genomic_DNA"/>
</dbReference>
<dbReference type="Gene3D" id="3.30.710.10">
    <property type="entry name" value="Potassium Channel Kv1.1, Chain A"/>
    <property type="match status" value="1"/>
</dbReference>
<accession>A0A5C3F794</accession>
<evidence type="ECO:0000313" key="3">
    <source>
        <dbReference type="EMBL" id="SPO40344.1"/>
    </source>
</evidence>